<organism evidence="1 2">
    <name type="scientific">Motilibacter peucedani</name>
    <dbReference type="NCBI Taxonomy" id="598650"/>
    <lineage>
        <taxon>Bacteria</taxon>
        <taxon>Bacillati</taxon>
        <taxon>Actinomycetota</taxon>
        <taxon>Actinomycetes</taxon>
        <taxon>Motilibacterales</taxon>
        <taxon>Motilibacteraceae</taxon>
        <taxon>Motilibacter</taxon>
    </lineage>
</organism>
<protein>
    <submittedName>
        <fullName evidence="1">Uncharacterized protein</fullName>
    </submittedName>
</protein>
<name>A0A420XRT1_9ACTN</name>
<dbReference type="Proteomes" id="UP000281955">
    <property type="component" value="Unassembled WGS sequence"/>
</dbReference>
<sequence>MATTSTADRCPYHPDLVPIEVEIAIRSAQSDFPVRFDVVRRCPSTEHTS</sequence>
<dbReference type="InParanoid" id="A0A420XRT1"/>
<comment type="caution">
    <text evidence="1">The sequence shown here is derived from an EMBL/GenBank/DDBJ whole genome shotgun (WGS) entry which is preliminary data.</text>
</comment>
<reference evidence="1 2" key="1">
    <citation type="submission" date="2018-10" db="EMBL/GenBank/DDBJ databases">
        <title>Genomic Encyclopedia of Archaeal and Bacterial Type Strains, Phase II (KMG-II): from individual species to whole genera.</title>
        <authorList>
            <person name="Goeker M."/>
        </authorList>
    </citation>
    <scope>NUCLEOTIDE SEQUENCE [LARGE SCALE GENOMIC DNA]</scope>
    <source>
        <strain evidence="1 2">RP-AC37</strain>
    </source>
</reference>
<evidence type="ECO:0000313" key="1">
    <source>
        <dbReference type="EMBL" id="RKS77588.1"/>
    </source>
</evidence>
<proteinExistence type="predicted"/>
<dbReference type="AlphaFoldDB" id="A0A420XRT1"/>
<gene>
    <name evidence="1" type="ORF">CLV35_1282</name>
</gene>
<accession>A0A420XRT1</accession>
<evidence type="ECO:0000313" key="2">
    <source>
        <dbReference type="Proteomes" id="UP000281955"/>
    </source>
</evidence>
<keyword evidence="2" id="KW-1185">Reference proteome</keyword>
<dbReference type="EMBL" id="RBWV01000010">
    <property type="protein sequence ID" value="RKS77588.1"/>
    <property type="molecule type" value="Genomic_DNA"/>
</dbReference>